<gene>
    <name evidence="2" type="ORF">H8E41_13235</name>
</gene>
<dbReference type="EMBL" id="JACNJZ010000192">
    <property type="protein sequence ID" value="MBC8318860.1"/>
    <property type="molecule type" value="Genomic_DNA"/>
</dbReference>
<reference evidence="2 3" key="1">
    <citation type="submission" date="2020-08" db="EMBL/GenBank/DDBJ databases">
        <title>Bridging the membrane lipid divide: bacteria of the FCB group superphylum have the potential to synthesize archaeal ether lipids.</title>
        <authorList>
            <person name="Villanueva L."/>
            <person name="Von Meijenfeldt F.A.B."/>
            <person name="Westbye A.B."/>
            <person name="Yadav S."/>
            <person name="Hopmans E.C."/>
            <person name="Dutilh B.E."/>
            <person name="Sinninghe Damste J.S."/>
        </authorList>
    </citation>
    <scope>NUCLEOTIDE SEQUENCE [LARGE SCALE GENOMIC DNA]</scope>
    <source>
        <strain evidence="2">NIOZ-UU47</strain>
    </source>
</reference>
<organism evidence="2 3">
    <name type="scientific">Candidatus Desulfobia pelagia</name>
    <dbReference type="NCBI Taxonomy" id="2841692"/>
    <lineage>
        <taxon>Bacteria</taxon>
        <taxon>Pseudomonadati</taxon>
        <taxon>Thermodesulfobacteriota</taxon>
        <taxon>Desulfobulbia</taxon>
        <taxon>Desulfobulbales</taxon>
        <taxon>Desulfobulbaceae</taxon>
        <taxon>Candidatus Desulfobia</taxon>
    </lineage>
</organism>
<dbReference type="SUPFAM" id="SSF48452">
    <property type="entry name" value="TPR-like"/>
    <property type="match status" value="1"/>
</dbReference>
<dbReference type="AlphaFoldDB" id="A0A8J6TH66"/>
<dbReference type="CDD" id="cd00195">
    <property type="entry name" value="UBCc_UEV"/>
    <property type="match status" value="1"/>
</dbReference>
<dbReference type="Gene3D" id="1.25.40.10">
    <property type="entry name" value="Tetratricopeptide repeat domain"/>
    <property type="match status" value="1"/>
</dbReference>
<dbReference type="SUPFAM" id="SSF54495">
    <property type="entry name" value="UBC-like"/>
    <property type="match status" value="1"/>
</dbReference>
<dbReference type="InterPro" id="IPR016135">
    <property type="entry name" value="UBQ-conjugating_enzyme/RWD"/>
</dbReference>
<name>A0A8J6TH66_9BACT</name>
<evidence type="ECO:0008006" key="4">
    <source>
        <dbReference type="Google" id="ProtNLM"/>
    </source>
</evidence>
<proteinExistence type="predicted"/>
<dbReference type="InterPro" id="IPR011990">
    <property type="entry name" value="TPR-like_helical_dom_sf"/>
</dbReference>
<accession>A0A8J6TH66</accession>
<feature type="region of interest" description="Disordered" evidence="1">
    <location>
        <begin position="154"/>
        <end position="200"/>
    </location>
</feature>
<dbReference type="Proteomes" id="UP000614424">
    <property type="component" value="Unassembled WGS sequence"/>
</dbReference>
<evidence type="ECO:0000313" key="3">
    <source>
        <dbReference type="Proteomes" id="UP000614424"/>
    </source>
</evidence>
<feature type="compositionally biased region" description="Acidic residues" evidence="1">
    <location>
        <begin position="159"/>
        <end position="173"/>
    </location>
</feature>
<protein>
    <recommendedName>
        <fullName evidence="4">UBC core domain-containing protein</fullName>
    </recommendedName>
</protein>
<sequence length="596" mass="67624">MAVSTDQLTADYKEVQERFAHSPYVSILSTEGEPPKSYEIEYRIKGLTKNDAGELVPADCHRVEIVLPFGYPHFPPSCRPLTSVFHPDFDPDAIRIVDFWEKSRSLSDLIVHIGNLICFAQHSSENVFNTEAFEWANMNSDKLPLEKIDFSVQVKESEPVSDDDEDMELSMETENEKEAETSQLQGERPKPEATITPRQASIPQSSSNLFKLLGITTLLVLVTAAGLLVLDIRNHSKTEQNWQDIQALVKENQFTEANRLILESQKRLGSIKFLKKAEKQVLLQNVNRLANSEKFQQGVQGKMLVNGVYLTARELQAVKELSDHLSQGEKLAETSQWGEASKAFEKAVTIAKDMGENSPMSVPDVQELFTRSLILAQIATGNSLRAHGKWKQALGIYEDALEQLETIKNMRQDTPTSKRDISTSILNKTEEFLEQARLGAGALGSTQNDIRKKILSASIEREEYRVASYLQQEEYGRAVKSLQSIVSLINKSPFAAEKKFAAIKQSALTRLEENTFLFEIQEKIKYLYAHYQQIFKEKFDSAATSELSDPEIEFVKSSGKILIFKMQCQEKIRRQKYTLEMFSQYDTVSQSWSVYK</sequence>
<evidence type="ECO:0000256" key="1">
    <source>
        <dbReference type="SAM" id="MobiDB-lite"/>
    </source>
</evidence>
<evidence type="ECO:0000313" key="2">
    <source>
        <dbReference type="EMBL" id="MBC8318860.1"/>
    </source>
</evidence>
<comment type="caution">
    <text evidence="2">The sequence shown here is derived from an EMBL/GenBank/DDBJ whole genome shotgun (WGS) entry which is preliminary data.</text>
</comment>
<dbReference type="Gene3D" id="3.10.110.10">
    <property type="entry name" value="Ubiquitin Conjugating Enzyme"/>
    <property type="match status" value="1"/>
</dbReference>